<reference evidence="2" key="1">
    <citation type="submission" date="2019-02" db="EMBL/GenBank/DDBJ databases">
        <title>Isolation and identification of novel species under the genus Muribaculum.</title>
        <authorList>
            <person name="Miyake S."/>
            <person name="Ding Y."/>
            <person name="Low A."/>
            <person name="Soh M."/>
            <person name="Seedorf H."/>
        </authorList>
    </citation>
    <scope>NUCLEOTIDE SEQUENCE [LARGE SCALE GENOMIC DNA]</scope>
    <source>
        <strain evidence="2">H5</strain>
    </source>
</reference>
<sequence length="144" mass="17289">MAEFYLCPVDDIDNQKYDFYLLYIDGRNFFEDFVKSLRQKSELDEMDTIMALMDKVDNNNLPTSKYRHITGGKYDRKDVWEFKSKHLRIYTLKIPPDYYIVLGGYKKGQEKDIAKIFRHFNNIPDEIPIRDDDENDNEAQQEQK</sequence>
<name>A0A4P7W140_9BACT</name>
<dbReference type="Proteomes" id="UP000297149">
    <property type="component" value="Chromosome"/>
</dbReference>
<proteinExistence type="predicted"/>
<dbReference type="RefSeq" id="WP_136414345.1">
    <property type="nucleotide sequence ID" value="NZ_CP039396.1"/>
</dbReference>
<organism evidence="1 2">
    <name type="scientific">Duncaniella dubosii</name>
    <dbReference type="NCBI Taxonomy" id="2518971"/>
    <lineage>
        <taxon>Bacteria</taxon>
        <taxon>Pseudomonadati</taxon>
        <taxon>Bacteroidota</taxon>
        <taxon>Bacteroidia</taxon>
        <taxon>Bacteroidales</taxon>
        <taxon>Muribaculaceae</taxon>
        <taxon>Duncaniella</taxon>
    </lineage>
</organism>
<dbReference type="AlphaFoldDB" id="A0A4P7W140"/>
<accession>A0A4P7W140</accession>
<keyword evidence="2" id="KW-1185">Reference proteome</keyword>
<evidence type="ECO:0000313" key="2">
    <source>
        <dbReference type="Proteomes" id="UP000297149"/>
    </source>
</evidence>
<dbReference type="EMBL" id="CP039396">
    <property type="protein sequence ID" value="QCD41589.1"/>
    <property type="molecule type" value="Genomic_DNA"/>
</dbReference>
<protein>
    <recommendedName>
        <fullName evidence="3">Type II toxin-antitoxin system RelE/ParE family toxin</fullName>
    </recommendedName>
</protein>
<evidence type="ECO:0000313" key="1">
    <source>
        <dbReference type="EMBL" id="QCD41589.1"/>
    </source>
</evidence>
<evidence type="ECO:0008006" key="3">
    <source>
        <dbReference type="Google" id="ProtNLM"/>
    </source>
</evidence>
<gene>
    <name evidence="1" type="ORF">E7747_04350</name>
</gene>
<dbReference type="KEGG" id="ddb:E7747_04350"/>